<evidence type="ECO:0000313" key="1">
    <source>
        <dbReference type="EMBL" id="KAK8384560.1"/>
    </source>
</evidence>
<reference evidence="1 2" key="1">
    <citation type="submission" date="2023-03" db="EMBL/GenBank/DDBJ databases">
        <title>High-quality genome of Scylla paramamosain provides insights in environmental adaptation.</title>
        <authorList>
            <person name="Zhang L."/>
        </authorList>
    </citation>
    <scope>NUCLEOTIDE SEQUENCE [LARGE SCALE GENOMIC DNA]</scope>
    <source>
        <strain evidence="1">LZ_2023a</strain>
        <tissue evidence="1">Muscle</tissue>
    </source>
</reference>
<gene>
    <name evidence="1" type="ORF">O3P69_014261</name>
</gene>
<dbReference type="AlphaFoldDB" id="A0AAW0TAF7"/>
<keyword evidence="2" id="KW-1185">Reference proteome</keyword>
<name>A0AAW0TAF7_SCYPA</name>
<organism evidence="1 2">
    <name type="scientific">Scylla paramamosain</name>
    <name type="common">Mud crab</name>
    <dbReference type="NCBI Taxonomy" id="85552"/>
    <lineage>
        <taxon>Eukaryota</taxon>
        <taxon>Metazoa</taxon>
        <taxon>Ecdysozoa</taxon>
        <taxon>Arthropoda</taxon>
        <taxon>Crustacea</taxon>
        <taxon>Multicrustacea</taxon>
        <taxon>Malacostraca</taxon>
        <taxon>Eumalacostraca</taxon>
        <taxon>Eucarida</taxon>
        <taxon>Decapoda</taxon>
        <taxon>Pleocyemata</taxon>
        <taxon>Brachyura</taxon>
        <taxon>Eubrachyura</taxon>
        <taxon>Portunoidea</taxon>
        <taxon>Portunidae</taxon>
        <taxon>Portuninae</taxon>
        <taxon>Scylla</taxon>
    </lineage>
</organism>
<protein>
    <submittedName>
        <fullName evidence="1">Uncharacterized protein</fullName>
    </submittedName>
</protein>
<evidence type="ECO:0000313" key="2">
    <source>
        <dbReference type="Proteomes" id="UP001487740"/>
    </source>
</evidence>
<comment type="caution">
    <text evidence="1">The sequence shown here is derived from an EMBL/GenBank/DDBJ whole genome shotgun (WGS) entry which is preliminary data.</text>
</comment>
<sequence length="111" mass="12211">MNWFEACGVTRQGLGAVGHRGSLAPASTAGRGVQPLPHTYNTQGCRQPVCPVSGACTTLTWTAHEASKPWCHLFQAGRRAQATSIRLYKLRHQYSAIHLQQLSSMLCRKHL</sequence>
<proteinExistence type="predicted"/>
<dbReference type="Proteomes" id="UP001487740">
    <property type="component" value="Unassembled WGS sequence"/>
</dbReference>
<accession>A0AAW0TAF7</accession>
<dbReference type="EMBL" id="JARAKH010000034">
    <property type="protein sequence ID" value="KAK8384560.1"/>
    <property type="molecule type" value="Genomic_DNA"/>
</dbReference>